<accession>A0ABM7WPL4</accession>
<dbReference type="PANTHER" id="PTHR43792:SF1">
    <property type="entry name" value="N-ACETYLTRANSFERASE DOMAIN-CONTAINING PROTEIN"/>
    <property type="match status" value="1"/>
</dbReference>
<feature type="domain" description="N-acetyltransferase" evidence="1">
    <location>
        <begin position="9"/>
        <end position="167"/>
    </location>
</feature>
<evidence type="ECO:0000259" key="1">
    <source>
        <dbReference type="PROSITE" id="PS51186"/>
    </source>
</evidence>
<dbReference type="EMBL" id="AP025591">
    <property type="protein sequence ID" value="BDG01405.1"/>
    <property type="molecule type" value="Genomic_DNA"/>
</dbReference>
<dbReference type="Proteomes" id="UP001162891">
    <property type="component" value="Chromosome"/>
</dbReference>
<dbReference type="PANTHER" id="PTHR43792">
    <property type="entry name" value="GNAT FAMILY, PUTATIVE (AFU_ORTHOLOGUE AFUA_3G00765)-RELATED-RELATED"/>
    <property type="match status" value="1"/>
</dbReference>
<evidence type="ECO:0000313" key="2">
    <source>
        <dbReference type="EMBL" id="BDG01405.1"/>
    </source>
</evidence>
<proteinExistence type="predicted"/>
<keyword evidence="3" id="KW-1185">Reference proteome</keyword>
<reference evidence="3" key="1">
    <citation type="journal article" date="2022" name="Int. J. Syst. Evol. Microbiol.">
        <title>Anaeromyxobacter oryzae sp. nov., Anaeromyxobacter diazotrophicus sp. nov. and Anaeromyxobacter paludicola sp. nov., isolated from paddy soils.</title>
        <authorList>
            <person name="Itoh H."/>
            <person name="Xu Z."/>
            <person name="Mise K."/>
            <person name="Masuda Y."/>
            <person name="Ushijima N."/>
            <person name="Hayakawa C."/>
            <person name="Shiratori Y."/>
            <person name="Senoo K."/>
        </authorList>
    </citation>
    <scope>NUCLEOTIDE SEQUENCE [LARGE SCALE GENOMIC DNA]</scope>
    <source>
        <strain evidence="3">Red232</strain>
    </source>
</reference>
<sequence length="179" mass="19758">MLRLQTEHLSLEPLTRDDYPWLFELYGDVEVMRYISGAGRSHEESRKRLDRHLAQGEALGFGHWIVRAGEGGERLGSAALMVREPGLPVEIGFALAPAAWGRGVATEAARCLLAHALGTLRLPLVHAFADVRNLASGRVLLKAGMRDVGLCTGPYGGTDRKYELTREQWLEDLDTRAVP</sequence>
<evidence type="ECO:0000313" key="3">
    <source>
        <dbReference type="Proteomes" id="UP001162891"/>
    </source>
</evidence>
<protein>
    <submittedName>
        <fullName evidence="2">N-acetyltransferase</fullName>
    </submittedName>
</protein>
<dbReference type="InterPro" id="IPR016181">
    <property type="entry name" value="Acyl_CoA_acyltransferase"/>
</dbReference>
<dbReference type="SUPFAM" id="SSF55729">
    <property type="entry name" value="Acyl-CoA N-acyltransferases (Nat)"/>
    <property type="match status" value="1"/>
</dbReference>
<organism evidence="2 3">
    <name type="scientific">Anaeromyxobacter oryzae</name>
    <dbReference type="NCBI Taxonomy" id="2918170"/>
    <lineage>
        <taxon>Bacteria</taxon>
        <taxon>Pseudomonadati</taxon>
        <taxon>Myxococcota</taxon>
        <taxon>Myxococcia</taxon>
        <taxon>Myxococcales</taxon>
        <taxon>Cystobacterineae</taxon>
        <taxon>Anaeromyxobacteraceae</taxon>
        <taxon>Anaeromyxobacter</taxon>
    </lineage>
</organism>
<dbReference type="InterPro" id="IPR000182">
    <property type="entry name" value="GNAT_dom"/>
</dbReference>
<dbReference type="Gene3D" id="3.40.630.30">
    <property type="match status" value="1"/>
</dbReference>
<dbReference type="PROSITE" id="PS51186">
    <property type="entry name" value="GNAT"/>
    <property type="match status" value="1"/>
</dbReference>
<name>A0ABM7WPL4_9BACT</name>
<dbReference type="InterPro" id="IPR051531">
    <property type="entry name" value="N-acetyltransferase"/>
</dbReference>
<dbReference type="RefSeq" id="WP_248357909.1">
    <property type="nucleotide sequence ID" value="NZ_AP025591.1"/>
</dbReference>
<dbReference type="Pfam" id="PF13302">
    <property type="entry name" value="Acetyltransf_3"/>
    <property type="match status" value="1"/>
</dbReference>
<gene>
    <name evidence="2" type="ORF">AMOR_04010</name>
</gene>